<comment type="caution">
    <text evidence="1">The sequence shown here is derived from an EMBL/GenBank/DDBJ whole genome shotgun (WGS) entry which is preliminary data.</text>
</comment>
<keyword evidence="2" id="KW-1185">Reference proteome</keyword>
<dbReference type="InterPro" id="IPR008551">
    <property type="entry name" value="TANGO2"/>
</dbReference>
<evidence type="ECO:0000313" key="2">
    <source>
        <dbReference type="Proteomes" id="UP000694240"/>
    </source>
</evidence>
<proteinExistence type="predicted"/>
<dbReference type="PANTHER" id="PTHR17985:SF8">
    <property type="entry name" value="TRANSPORT AND GOLGI ORGANIZATION PROTEIN 2 HOMOLOG"/>
    <property type="match status" value="1"/>
</dbReference>
<sequence>MGIVAFSWGGECINNHLTLLMNRDNWENRVISGASWDWKDQILSGRCIDNDGTWFGISKGGRVAFLVNTSLLLDRVEANSGSELYPVRFLEGNMSLDQFANELRLHEKQSNVRHVYSLIVADITSGSMVHIRKPLENESDVMIETVSYGVHTLSPYKGLDSTESPRDSRLRGLFSQQMIVDWGNVQALGEIAGNTEGGRDAVFLETMDEYPSGNLGRLRYGTTSTTALSVRRTEVMVFERYKVSAFNWGEGNNNQLTLLMNRDNWENRVISGTSWNRNGQILSGRCVANNGTWFGISKRGRVAFLVNAEILLDDVDQYTGSEFYPIEFLESKKSPREFADHVARRERQRHNNGYMSDPAEGWSYSLIVADMTLNSMVHIRKPVQAESNVIIQPVPFGVHTLSPYDGLDSTELPRDLRLRSLFSQMILDLGNNELMEEISWRFMYDAEGGRDAVFLQTRDDHPSGELGMLRFGTTSTTALVVKRTKEVMLFERYMEVNGAWTTHDFAFNIQ</sequence>
<evidence type="ECO:0000313" key="1">
    <source>
        <dbReference type="EMBL" id="KAG7593255.1"/>
    </source>
</evidence>
<name>A0A8T2C1Y3_9BRAS</name>
<dbReference type="Pfam" id="PF05742">
    <property type="entry name" value="TANGO2"/>
    <property type="match status" value="2"/>
</dbReference>
<dbReference type="EMBL" id="JAEFBK010000006">
    <property type="protein sequence ID" value="KAG7593255.1"/>
    <property type="molecule type" value="Genomic_DNA"/>
</dbReference>
<reference evidence="1 2" key="1">
    <citation type="submission" date="2020-12" db="EMBL/GenBank/DDBJ databases">
        <title>Concerted genomic and epigenomic changes stabilize Arabidopsis allopolyploids.</title>
        <authorList>
            <person name="Chen Z."/>
        </authorList>
    </citation>
    <scope>NUCLEOTIDE SEQUENCE [LARGE SCALE GENOMIC DNA]</scope>
    <source>
        <strain evidence="1">Allo738</strain>
        <tissue evidence="1">Leaf</tissue>
    </source>
</reference>
<dbReference type="Proteomes" id="UP000694240">
    <property type="component" value="Chromosome 6"/>
</dbReference>
<protein>
    <submittedName>
        <fullName evidence="1">Transport and Golgi organization protein 2</fullName>
    </submittedName>
</protein>
<dbReference type="PANTHER" id="PTHR17985">
    <property type="entry name" value="SER/THR-RICH PROTEIN T10 IN DGCR REGION"/>
    <property type="match status" value="1"/>
</dbReference>
<gene>
    <name evidence="1" type="ORF">ISN45_Aa01g020630</name>
</gene>
<dbReference type="AlphaFoldDB" id="A0A8T2C1Y3"/>
<organism evidence="1 2">
    <name type="scientific">Arabidopsis thaliana x Arabidopsis arenosa</name>
    <dbReference type="NCBI Taxonomy" id="1240361"/>
    <lineage>
        <taxon>Eukaryota</taxon>
        <taxon>Viridiplantae</taxon>
        <taxon>Streptophyta</taxon>
        <taxon>Embryophyta</taxon>
        <taxon>Tracheophyta</taxon>
        <taxon>Spermatophyta</taxon>
        <taxon>Magnoliopsida</taxon>
        <taxon>eudicotyledons</taxon>
        <taxon>Gunneridae</taxon>
        <taxon>Pentapetalae</taxon>
        <taxon>rosids</taxon>
        <taxon>malvids</taxon>
        <taxon>Brassicales</taxon>
        <taxon>Brassicaceae</taxon>
        <taxon>Camelineae</taxon>
        <taxon>Arabidopsis</taxon>
    </lineage>
</organism>
<accession>A0A8T2C1Y3</accession>